<accession>A0A1Z4VR34</accession>
<gene>
    <name evidence="1" type="ORF">FOKN1_1401</name>
</gene>
<dbReference type="Proteomes" id="UP000218765">
    <property type="component" value="Chromosome"/>
</dbReference>
<dbReference type="EMBL" id="AP018052">
    <property type="protein sequence ID" value="BAZ93798.1"/>
    <property type="molecule type" value="Genomic_DNA"/>
</dbReference>
<dbReference type="AlphaFoldDB" id="A0A1Z4VR34"/>
<organism evidence="1 2">
    <name type="scientific">Thiohalobacter thiocyanaticus</name>
    <dbReference type="NCBI Taxonomy" id="585455"/>
    <lineage>
        <taxon>Bacteria</taxon>
        <taxon>Pseudomonadati</taxon>
        <taxon>Pseudomonadota</taxon>
        <taxon>Gammaproteobacteria</taxon>
        <taxon>Thiohalobacterales</taxon>
        <taxon>Thiohalobacteraceae</taxon>
        <taxon>Thiohalobacter</taxon>
    </lineage>
</organism>
<dbReference type="OrthoDB" id="5801555at2"/>
<dbReference type="RefSeq" id="WP_096365956.1">
    <property type="nucleotide sequence ID" value="NZ_AP018052.1"/>
</dbReference>
<dbReference type="KEGG" id="ttc:FOKN1_1401"/>
<protein>
    <submittedName>
        <fullName evidence="1">Uncharacterized protein</fullName>
    </submittedName>
</protein>
<evidence type="ECO:0000313" key="2">
    <source>
        <dbReference type="Proteomes" id="UP000218765"/>
    </source>
</evidence>
<reference evidence="1 2" key="1">
    <citation type="submission" date="2017-05" db="EMBL/GenBank/DDBJ databases">
        <title>Thiocyanate degradation by Thiohalobacter thiocyanaticus FOKN1.</title>
        <authorList>
            <person name="Oshiki M."/>
            <person name="Fukushima T."/>
            <person name="Kawano S."/>
            <person name="Nakagawa J."/>
        </authorList>
    </citation>
    <scope>NUCLEOTIDE SEQUENCE [LARGE SCALE GENOMIC DNA]</scope>
    <source>
        <strain evidence="1 2">FOKN1</strain>
    </source>
</reference>
<name>A0A1Z4VR34_9GAMM</name>
<evidence type="ECO:0000313" key="1">
    <source>
        <dbReference type="EMBL" id="BAZ93798.1"/>
    </source>
</evidence>
<sequence>MSEQQTLTLKPAQHDKLGVVHCGVTRPGVVACAGELKDIGDGEQLHIDRADIDIKRDGDEYTFTRSH</sequence>
<keyword evidence="2" id="KW-1185">Reference proteome</keyword>
<proteinExistence type="predicted"/>